<keyword evidence="1" id="KW-1133">Transmembrane helix</keyword>
<dbReference type="AlphaFoldDB" id="C6TFD3"/>
<protein>
    <submittedName>
        <fullName evidence="2">Uncharacterized protein</fullName>
    </submittedName>
</protein>
<sequence length="100" mass="11185">MTSMPNGTPALISPSVASSTPHLPVHLAVSYFLGVLLLDGHLLLLALELELDLHMQNVLVCLMDLQQIYPYLRSLKLLLRMCRILSRSYNGSWSLVPGQW</sequence>
<organism evidence="2">
    <name type="scientific">Glycine max</name>
    <name type="common">Soybean</name>
    <name type="synonym">Glycine hispida</name>
    <dbReference type="NCBI Taxonomy" id="3847"/>
    <lineage>
        <taxon>Eukaryota</taxon>
        <taxon>Viridiplantae</taxon>
        <taxon>Streptophyta</taxon>
        <taxon>Embryophyta</taxon>
        <taxon>Tracheophyta</taxon>
        <taxon>Spermatophyta</taxon>
        <taxon>Magnoliopsida</taxon>
        <taxon>eudicotyledons</taxon>
        <taxon>Gunneridae</taxon>
        <taxon>Pentapetalae</taxon>
        <taxon>rosids</taxon>
        <taxon>fabids</taxon>
        <taxon>Fabales</taxon>
        <taxon>Fabaceae</taxon>
        <taxon>Papilionoideae</taxon>
        <taxon>50 kb inversion clade</taxon>
        <taxon>NPAAA clade</taxon>
        <taxon>indigoferoid/millettioid clade</taxon>
        <taxon>Phaseoleae</taxon>
        <taxon>Glycine</taxon>
        <taxon>Glycine subgen. Soja</taxon>
    </lineage>
</organism>
<dbReference type="EMBL" id="BT096320">
    <property type="protein sequence ID" value="ACU20535.1"/>
    <property type="molecule type" value="mRNA"/>
</dbReference>
<evidence type="ECO:0000256" key="1">
    <source>
        <dbReference type="SAM" id="Phobius"/>
    </source>
</evidence>
<proteinExistence type="evidence at transcript level"/>
<name>C6TFD3_SOYBN</name>
<keyword evidence="1" id="KW-0472">Membrane</keyword>
<accession>C6TFD3</accession>
<keyword evidence="1" id="KW-0812">Transmembrane</keyword>
<feature type="transmembrane region" description="Helical" evidence="1">
    <location>
        <begin position="28"/>
        <end position="47"/>
    </location>
</feature>
<evidence type="ECO:0000313" key="2">
    <source>
        <dbReference type="EMBL" id="ACU20535.1"/>
    </source>
</evidence>
<reference evidence="2" key="1">
    <citation type="submission" date="2009-08" db="EMBL/GenBank/DDBJ databases">
        <authorList>
            <person name="Cheung F."/>
            <person name="Xiao Y."/>
            <person name="Chan A."/>
            <person name="Moskal W."/>
            <person name="Town C.D."/>
        </authorList>
    </citation>
    <scope>NUCLEOTIDE SEQUENCE</scope>
</reference>